<dbReference type="GO" id="GO:0005634">
    <property type="term" value="C:nucleus"/>
    <property type="evidence" value="ECO:0007669"/>
    <property type="project" value="TreeGrafter"/>
</dbReference>
<dbReference type="SUPFAM" id="SSF143503">
    <property type="entry name" value="PUG domain-like"/>
    <property type="match status" value="1"/>
</dbReference>
<dbReference type="InterPro" id="IPR021569">
    <property type="entry name" value="TUG-UBL1"/>
</dbReference>
<dbReference type="AlphaFoldDB" id="A0AAV0TYG7"/>
<dbReference type="SUPFAM" id="SSF54236">
    <property type="entry name" value="Ubiquitin-like"/>
    <property type="match status" value="3"/>
</dbReference>
<sequence length="641" mass="70907">MALNVAYEHQSKRVKVAPGTMMFQVLTDARTQFGLSDATPLQLLHRGKAIDLSIPFRLTGISNNALLELVETATAGAEAQHVRVCVQLLDGRRVHASFETDSTLEHILAHLKVLPTLTTQRFSLEFLRRDIGYQVFSTTTLKELGIFSGSAMFRVQVAKEAPESVAPSAQSSAVPPQKPHVSPASTASMSPATSTPMCVMSDPLQTLQSHDHGMNGTVAEEKAVGDSRTNVSSYDALQMLRNNSFDAVSRSAVTTLMAIVTNILSDPGRYALRSLDLFGSFVKCMLILSMQRTTKVRSMRLSNATFHRSVGQVKGGIEFLISIGFKVVPETQMLVLSADALDEGLMKEGLRLLSIEADDLHIPLEARPAIREKKADLSFDVFKPQITRVQMQPRGPSTTEVLVDALKSKQEQLVGHEKPPRSTTIAFDGKRSSGRMDSVVEDSERSDAQLLISSLKARREKMEKTKNFRTQAMRDLDELKRKRVFQTTLIRVQFPDRAVMQATFHPSETIQDVMDHVVECLDGQFQASKFYLYVTPPTQKLVASKTLLELNLVPAALTYLSWIGASPTSEVPSAGFYFRSDLLAEGHDESRDSVSPLQQAVYPKPVHLDDARTTQACDEPMRQTPSRAQAKSTKKPSWFKS</sequence>
<dbReference type="CDD" id="cd16105">
    <property type="entry name" value="Ubl_ASPSCR1_like"/>
    <property type="match status" value="1"/>
</dbReference>
<dbReference type="InterPro" id="IPR001012">
    <property type="entry name" value="UBX_dom"/>
</dbReference>
<dbReference type="Gene3D" id="1.20.58.2190">
    <property type="match status" value="1"/>
</dbReference>
<dbReference type="CDD" id="cd09212">
    <property type="entry name" value="PUB"/>
    <property type="match status" value="1"/>
</dbReference>
<feature type="domain" description="UBX" evidence="3">
    <location>
        <begin position="483"/>
        <end position="560"/>
    </location>
</feature>
<dbReference type="Gene3D" id="3.10.20.90">
    <property type="entry name" value="Phosphatidylinositol 3-kinase Catalytic Subunit, Chain A, domain 1"/>
    <property type="match status" value="3"/>
</dbReference>
<organism evidence="4 5">
    <name type="scientific">Hyaloperonospora brassicae</name>
    <name type="common">Brassica downy mildew</name>
    <name type="synonym">Peronospora brassicae</name>
    <dbReference type="NCBI Taxonomy" id="162125"/>
    <lineage>
        <taxon>Eukaryota</taxon>
        <taxon>Sar</taxon>
        <taxon>Stramenopiles</taxon>
        <taxon>Oomycota</taxon>
        <taxon>Peronosporomycetes</taxon>
        <taxon>Peronosporales</taxon>
        <taxon>Peronosporaceae</taxon>
        <taxon>Hyaloperonospora</taxon>
    </lineage>
</organism>
<dbReference type="PANTHER" id="PTHR46467:SF1">
    <property type="entry name" value="TETHER CONTAINING UBX DOMAIN FOR GLUT4"/>
    <property type="match status" value="1"/>
</dbReference>
<feature type="region of interest" description="Disordered" evidence="2">
    <location>
        <begin position="412"/>
        <end position="440"/>
    </location>
</feature>
<evidence type="ECO:0000259" key="3">
    <source>
        <dbReference type="PROSITE" id="PS50033"/>
    </source>
</evidence>
<dbReference type="GO" id="GO:0012506">
    <property type="term" value="C:vesicle membrane"/>
    <property type="evidence" value="ECO:0007669"/>
    <property type="project" value="TreeGrafter"/>
</dbReference>
<comment type="caution">
    <text evidence="4">The sequence shown here is derived from an EMBL/GenBank/DDBJ whole genome shotgun (WGS) entry which is preliminary data.</text>
</comment>
<feature type="coiled-coil region" evidence="1">
    <location>
        <begin position="445"/>
        <end position="482"/>
    </location>
</feature>
<keyword evidence="5" id="KW-1185">Reference proteome</keyword>
<evidence type="ECO:0000313" key="4">
    <source>
        <dbReference type="EMBL" id="CAI5727246.1"/>
    </source>
</evidence>
<evidence type="ECO:0000256" key="2">
    <source>
        <dbReference type="SAM" id="MobiDB-lite"/>
    </source>
</evidence>
<dbReference type="InterPro" id="IPR036339">
    <property type="entry name" value="PUB-like_dom_sf"/>
</dbReference>
<feature type="compositionally biased region" description="Low complexity" evidence="2">
    <location>
        <begin position="166"/>
        <end position="175"/>
    </location>
</feature>
<dbReference type="Pfam" id="PF00789">
    <property type="entry name" value="UBX"/>
    <property type="match status" value="1"/>
</dbReference>
<dbReference type="PANTHER" id="PTHR46467">
    <property type="entry name" value="TETHER CONTAINING UBX DOMAIN FOR GLUT4"/>
    <property type="match status" value="1"/>
</dbReference>
<reference evidence="4" key="1">
    <citation type="submission" date="2022-12" db="EMBL/GenBank/DDBJ databases">
        <authorList>
            <person name="Webb A."/>
        </authorList>
    </citation>
    <scope>NUCLEOTIDE SEQUENCE</scope>
    <source>
        <strain evidence="4">Hp1</strain>
    </source>
</reference>
<name>A0AAV0TYG7_HYABA</name>
<dbReference type="InterPro" id="IPR018997">
    <property type="entry name" value="PUB_domain"/>
</dbReference>
<protein>
    <recommendedName>
        <fullName evidence="3">UBX domain-containing protein</fullName>
    </recommendedName>
</protein>
<gene>
    <name evidence="4" type="ORF">HBR001_LOCUS4042</name>
</gene>
<dbReference type="EMBL" id="CANTFL010000745">
    <property type="protein sequence ID" value="CAI5727246.1"/>
    <property type="molecule type" value="Genomic_DNA"/>
</dbReference>
<evidence type="ECO:0000313" key="5">
    <source>
        <dbReference type="Proteomes" id="UP001162031"/>
    </source>
</evidence>
<dbReference type="InterPro" id="IPR029071">
    <property type="entry name" value="Ubiquitin-like_domsf"/>
</dbReference>
<dbReference type="GO" id="GO:0006886">
    <property type="term" value="P:intracellular protein transport"/>
    <property type="evidence" value="ECO:0007669"/>
    <property type="project" value="TreeGrafter"/>
</dbReference>
<dbReference type="PROSITE" id="PS50033">
    <property type="entry name" value="UBX"/>
    <property type="match status" value="1"/>
</dbReference>
<accession>A0AAV0TYG7</accession>
<dbReference type="GO" id="GO:0005737">
    <property type="term" value="C:cytoplasm"/>
    <property type="evidence" value="ECO:0007669"/>
    <property type="project" value="TreeGrafter"/>
</dbReference>
<keyword evidence="1" id="KW-0175">Coiled coil</keyword>
<proteinExistence type="predicted"/>
<dbReference type="Proteomes" id="UP001162031">
    <property type="component" value="Unassembled WGS sequence"/>
</dbReference>
<evidence type="ECO:0000256" key="1">
    <source>
        <dbReference type="SAM" id="Coils"/>
    </source>
</evidence>
<feature type="region of interest" description="Disordered" evidence="2">
    <location>
        <begin position="589"/>
        <end position="641"/>
    </location>
</feature>
<feature type="compositionally biased region" description="Low complexity" evidence="2">
    <location>
        <begin position="182"/>
        <end position="195"/>
    </location>
</feature>
<dbReference type="Pfam" id="PF11470">
    <property type="entry name" value="TUG-UBL1"/>
    <property type="match status" value="1"/>
</dbReference>
<dbReference type="Pfam" id="PF09409">
    <property type="entry name" value="PUB"/>
    <property type="match status" value="1"/>
</dbReference>
<dbReference type="CDD" id="cd16118">
    <property type="entry name" value="UBX2_UBXN9"/>
    <property type="match status" value="1"/>
</dbReference>
<feature type="region of interest" description="Disordered" evidence="2">
    <location>
        <begin position="166"/>
        <end position="195"/>
    </location>
</feature>